<evidence type="ECO:0000256" key="1">
    <source>
        <dbReference type="SAM" id="Phobius"/>
    </source>
</evidence>
<dbReference type="AlphaFoldDB" id="A0A1L7WL95"/>
<feature type="transmembrane region" description="Helical" evidence="1">
    <location>
        <begin position="123"/>
        <end position="142"/>
    </location>
</feature>
<dbReference type="EMBL" id="FJOG01000004">
    <property type="protein sequence ID" value="CZR53547.1"/>
    <property type="molecule type" value="Genomic_DNA"/>
</dbReference>
<proteinExistence type="predicted"/>
<protein>
    <submittedName>
        <fullName evidence="2">Uncharacterized protein</fullName>
    </submittedName>
</protein>
<keyword evidence="1" id="KW-1133">Transmembrane helix</keyword>
<organism evidence="2 3">
    <name type="scientific">Phialocephala subalpina</name>
    <dbReference type="NCBI Taxonomy" id="576137"/>
    <lineage>
        <taxon>Eukaryota</taxon>
        <taxon>Fungi</taxon>
        <taxon>Dikarya</taxon>
        <taxon>Ascomycota</taxon>
        <taxon>Pezizomycotina</taxon>
        <taxon>Leotiomycetes</taxon>
        <taxon>Helotiales</taxon>
        <taxon>Mollisiaceae</taxon>
        <taxon>Phialocephala</taxon>
        <taxon>Phialocephala fortinii species complex</taxon>
    </lineage>
</organism>
<sequence>MSNSAGLGDTPEVAYHLTTPLTVRTYEVLSLALFLGGCVYVWRSKNPVYVGIYLASSIGGGIFEWIFDSKYYFRLTADNRFISAWTMAGEKAPAAMILIYGFFFGIPLVLLRQYKAVLYQRAGNTGIYCLIFSLGFFGTPAFECTNTTVTKIYKYHQRDEYLFYGMPYSNFWFGVLMMGLPYWGLEQAEALTTLIPRTMLSRSRQKLLAASVGFSTVITAFFIAATLNGIWYATAGDIWTETPRAF</sequence>
<accession>A0A1L7WL95</accession>
<keyword evidence="1" id="KW-0812">Transmembrane</keyword>
<feature type="transmembrane region" description="Helical" evidence="1">
    <location>
        <begin position="49"/>
        <end position="67"/>
    </location>
</feature>
<reference evidence="2 3" key="1">
    <citation type="submission" date="2016-03" db="EMBL/GenBank/DDBJ databases">
        <authorList>
            <person name="Ploux O."/>
        </authorList>
    </citation>
    <scope>NUCLEOTIDE SEQUENCE [LARGE SCALE GENOMIC DNA]</scope>
    <source>
        <strain evidence="2 3">UAMH 11012</strain>
    </source>
</reference>
<dbReference type="OrthoDB" id="5006174at2759"/>
<evidence type="ECO:0000313" key="3">
    <source>
        <dbReference type="Proteomes" id="UP000184330"/>
    </source>
</evidence>
<keyword evidence="3" id="KW-1185">Reference proteome</keyword>
<evidence type="ECO:0000313" key="2">
    <source>
        <dbReference type="EMBL" id="CZR53547.1"/>
    </source>
</evidence>
<name>A0A1L7WL95_9HELO</name>
<feature type="transmembrane region" description="Helical" evidence="1">
    <location>
        <begin position="92"/>
        <end position="111"/>
    </location>
</feature>
<dbReference type="Proteomes" id="UP000184330">
    <property type="component" value="Unassembled WGS sequence"/>
</dbReference>
<feature type="transmembrane region" description="Helical" evidence="1">
    <location>
        <begin position="206"/>
        <end position="233"/>
    </location>
</feature>
<gene>
    <name evidence="2" type="ORF">PAC_03426</name>
</gene>
<keyword evidence="1" id="KW-0472">Membrane</keyword>
<feature type="transmembrane region" description="Helical" evidence="1">
    <location>
        <begin position="25"/>
        <end position="42"/>
    </location>
</feature>
<feature type="transmembrane region" description="Helical" evidence="1">
    <location>
        <begin position="162"/>
        <end position="185"/>
    </location>
</feature>